<dbReference type="GO" id="GO:0006935">
    <property type="term" value="P:chemotaxis"/>
    <property type="evidence" value="ECO:0007669"/>
    <property type="project" value="UniProtKB-KW"/>
</dbReference>
<comment type="similarity">
    <text evidence="2">Belongs to the methyl-accepting chemotaxis (MCP) protein family.</text>
</comment>
<dbReference type="PANTHER" id="PTHR43531:SF11">
    <property type="entry name" value="METHYL-ACCEPTING CHEMOTAXIS PROTEIN 3"/>
    <property type="match status" value="1"/>
</dbReference>
<dbReference type="Gene3D" id="1.10.287.950">
    <property type="entry name" value="Methyl-accepting chemotaxis protein"/>
    <property type="match status" value="1"/>
</dbReference>
<feature type="transmembrane region" description="Helical" evidence="4">
    <location>
        <begin position="317"/>
        <end position="339"/>
    </location>
</feature>
<comment type="caution">
    <text evidence="6">The sequence shown here is derived from an EMBL/GenBank/DDBJ whole genome shotgun (WGS) entry which is preliminary data.</text>
</comment>
<evidence type="ECO:0000256" key="1">
    <source>
        <dbReference type="ARBA" id="ARBA00022500"/>
    </source>
</evidence>
<evidence type="ECO:0000313" key="7">
    <source>
        <dbReference type="Proteomes" id="UP000245014"/>
    </source>
</evidence>
<evidence type="ECO:0000259" key="5">
    <source>
        <dbReference type="PROSITE" id="PS50111"/>
    </source>
</evidence>
<name>A0A2U2BZS4_9BACT</name>
<dbReference type="PROSITE" id="PS50111">
    <property type="entry name" value="CHEMOTAXIS_TRANSDUC_2"/>
    <property type="match status" value="1"/>
</dbReference>
<dbReference type="CDD" id="cd12912">
    <property type="entry name" value="PDC2_MCP_like"/>
    <property type="match status" value="1"/>
</dbReference>
<dbReference type="AlphaFoldDB" id="A0A2U2BZS4"/>
<accession>A0A2U2BZS4</accession>
<keyword evidence="3" id="KW-0807">Transducer</keyword>
<dbReference type="InterPro" id="IPR004089">
    <property type="entry name" value="MCPsignal_dom"/>
</dbReference>
<protein>
    <submittedName>
        <fullName evidence="6">Chemotaxis protein</fullName>
    </submittedName>
</protein>
<dbReference type="Gene3D" id="6.10.340.10">
    <property type="match status" value="1"/>
</dbReference>
<dbReference type="InterPro" id="IPR051310">
    <property type="entry name" value="MCP_chemotaxis"/>
</dbReference>
<organism evidence="6 7">
    <name type="scientific">Aliarcobacter skirrowii</name>
    <dbReference type="NCBI Taxonomy" id="28200"/>
    <lineage>
        <taxon>Bacteria</taxon>
        <taxon>Pseudomonadati</taxon>
        <taxon>Campylobacterota</taxon>
        <taxon>Epsilonproteobacteria</taxon>
        <taxon>Campylobacterales</taxon>
        <taxon>Arcobacteraceae</taxon>
        <taxon>Aliarcobacter</taxon>
    </lineage>
</organism>
<reference evidence="6 7" key="1">
    <citation type="submission" date="2018-05" db="EMBL/GenBank/DDBJ databases">
        <title>Antimicrobial susceptibility testing and genomic analysis of Arcobacter skirrowii strains and one Arcobacter butzleri isolated from German poultry farms.</title>
        <authorList>
            <person name="Haenel I."/>
            <person name="Hotzel H."/>
            <person name="Tomaso H."/>
            <person name="Busch A."/>
        </authorList>
    </citation>
    <scope>NUCLEOTIDE SEQUENCE [LARGE SCALE GENOMIC DNA]</scope>
    <source>
        <strain evidence="7">v</strain>
    </source>
</reference>
<evidence type="ECO:0000256" key="4">
    <source>
        <dbReference type="SAM" id="Phobius"/>
    </source>
</evidence>
<dbReference type="CDD" id="cd11386">
    <property type="entry name" value="MCP_signal"/>
    <property type="match status" value="1"/>
</dbReference>
<dbReference type="GO" id="GO:0007165">
    <property type="term" value="P:signal transduction"/>
    <property type="evidence" value="ECO:0007669"/>
    <property type="project" value="UniProtKB-KW"/>
</dbReference>
<keyword evidence="4" id="KW-1133">Transmembrane helix</keyword>
<gene>
    <name evidence="6" type="ORF">DF188_06910</name>
</gene>
<dbReference type="GO" id="GO:0016020">
    <property type="term" value="C:membrane"/>
    <property type="evidence" value="ECO:0007669"/>
    <property type="project" value="InterPro"/>
</dbReference>
<dbReference type="SUPFAM" id="SSF58104">
    <property type="entry name" value="Methyl-accepting chemotaxis protein (MCP) signaling domain"/>
    <property type="match status" value="1"/>
</dbReference>
<dbReference type="RefSeq" id="WP_109158526.1">
    <property type="nucleotide sequence ID" value="NZ_QEYI01000005.1"/>
</dbReference>
<dbReference type="CDD" id="cd12913">
    <property type="entry name" value="PDC1_MCP_like"/>
    <property type="match status" value="1"/>
</dbReference>
<keyword evidence="4" id="KW-0472">Membrane</keyword>
<dbReference type="EMBL" id="QEYI01000005">
    <property type="protein sequence ID" value="PWE20903.1"/>
    <property type="molecule type" value="Genomic_DNA"/>
</dbReference>
<keyword evidence="1" id="KW-0145">Chemotaxis</keyword>
<evidence type="ECO:0000256" key="2">
    <source>
        <dbReference type="ARBA" id="ARBA00029447"/>
    </source>
</evidence>
<dbReference type="SUPFAM" id="SSF103190">
    <property type="entry name" value="Sensory domain-like"/>
    <property type="match status" value="1"/>
</dbReference>
<dbReference type="PANTHER" id="PTHR43531">
    <property type="entry name" value="PROTEIN ICFG"/>
    <property type="match status" value="1"/>
</dbReference>
<dbReference type="SMART" id="SM00283">
    <property type="entry name" value="MA"/>
    <property type="match status" value="1"/>
</dbReference>
<dbReference type="Pfam" id="PF00015">
    <property type="entry name" value="MCPsignal"/>
    <property type="match status" value="1"/>
</dbReference>
<dbReference type="Pfam" id="PF22673">
    <property type="entry name" value="MCP-like_PDC_1"/>
    <property type="match status" value="1"/>
</dbReference>
<feature type="domain" description="Methyl-accepting transducer" evidence="5">
    <location>
        <begin position="502"/>
        <end position="731"/>
    </location>
</feature>
<evidence type="ECO:0000256" key="3">
    <source>
        <dbReference type="PROSITE-ProRule" id="PRU00284"/>
    </source>
</evidence>
<sequence>MKNLSFGTKLLLVLAGVTIISLSLMVTIISSNVHKSLEDESIKYVNEFTQKSGLEVKNVLDKAIVVTNSMANKYENAIQFNEKLDELGTIEYLKNMLKLNDFLVGIWFSFEQGDILYKPYDGSYDKKFYTKNKGYFEPYVSKDKNGNLTTEGSDEFDINKPWIKEAVETKKLSTSKPYVDYSTNTLMITISKPIILNGKVVGVVGVDLALDFLQESVSKIKLYETGYMALYDNHGYSLGHPKVDFVGKELKNLTKNETILNAFEKASKGEENFYNSVNMTGKESYNYVYPIEFGNTGEYWVFFGIAPVDEYLAKANYVTNFSIIIGIFVLAFIMSIILFSMRILSKNLKLISAGLLDFFAFLNKESNSTKDILINSNDEFGTMAKVINQNISKTKSLLKQDEILIEDVKRVVNEVKSGYLNNKIEKNTDNEKLEELKNNFNSMLEVIQKNVCSDINKVVKVLDSFSKLDFRSKIDNDNGKVAIGINNLANIITNMLVENKSNGITLQESSNFLLSNVDKLNISSNEAAASLEETAAALEEITSNIRNNTQSIAKMSQLANGVTKAVTDGQEMANQTTTAMDEINTQVNLVNEAIGVIDNIAFQTNILSLNAAVEAATAGEAGKGFAVVAQEVRNLATRSAEAAKEIKEIVERATVKANEGKSIATNMIEGYKNLNNNISSTMNLIADIENASKEQLLGIEQINDAVNQLDQQTQQNAMVASQSHDIALGTDEIAKLIVEDANQKEFEGKNEVKAKDIGLKKEVKENIIKSSPKVLTKKIVKKDSKEIDKDSTWESF</sequence>
<dbReference type="Proteomes" id="UP000245014">
    <property type="component" value="Unassembled WGS sequence"/>
</dbReference>
<dbReference type="InterPro" id="IPR029151">
    <property type="entry name" value="Sensor-like_sf"/>
</dbReference>
<keyword evidence="4" id="KW-0812">Transmembrane</keyword>
<evidence type="ECO:0000313" key="6">
    <source>
        <dbReference type="EMBL" id="PWE20903.1"/>
    </source>
</evidence>
<proteinExistence type="inferred from homology"/>
<dbReference type="Gene3D" id="3.30.450.20">
    <property type="entry name" value="PAS domain"/>
    <property type="match status" value="2"/>
</dbReference>